<proteinExistence type="inferred from homology"/>
<dbReference type="SUPFAM" id="SSF51316">
    <property type="entry name" value="Mss4-like"/>
    <property type="match status" value="1"/>
</dbReference>
<keyword evidence="2 6" id="KW-0479">Metal-binding</keyword>
<evidence type="ECO:0000259" key="7">
    <source>
        <dbReference type="PROSITE" id="PS51790"/>
    </source>
</evidence>
<comment type="function">
    <text evidence="6">Methionine-sulfoxide reductase that specifically reduces methionine (R)-sulfoxide back to methionine. While in many cases methionine oxidation is the result of random oxidation following oxidative stress, methionine oxidation is also a post-translational modification that takes place on specific residues.</text>
</comment>
<dbReference type="EC" id="1.8.4.12" evidence="6"/>
<evidence type="ECO:0000256" key="6">
    <source>
        <dbReference type="RuleBase" id="RU365044"/>
    </source>
</evidence>
<dbReference type="EMBL" id="HACG01043923">
    <property type="protein sequence ID" value="CEK90788.1"/>
    <property type="molecule type" value="Transcribed_RNA"/>
</dbReference>
<protein>
    <recommendedName>
        <fullName evidence="6">Peptide-methionine (R)-S-oxide reductase</fullName>
        <ecNumber evidence="6">1.8.4.12</ecNumber>
    </recommendedName>
</protein>
<dbReference type="InterPro" id="IPR011057">
    <property type="entry name" value="Mss4-like_sf"/>
</dbReference>
<comment type="similarity">
    <text evidence="1 6">Belongs to the MsrB Met sulfoxide reductase family.</text>
</comment>
<evidence type="ECO:0000256" key="2">
    <source>
        <dbReference type="ARBA" id="ARBA00022723"/>
    </source>
</evidence>
<dbReference type="NCBIfam" id="TIGR00357">
    <property type="entry name" value="peptide-methionine (R)-S-oxide reductase MsrB"/>
    <property type="match status" value="1"/>
</dbReference>
<evidence type="ECO:0000313" key="8">
    <source>
        <dbReference type="EMBL" id="CEK90788.1"/>
    </source>
</evidence>
<organism evidence="8">
    <name type="scientific">Arion vulgaris</name>
    <dbReference type="NCBI Taxonomy" id="1028688"/>
    <lineage>
        <taxon>Eukaryota</taxon>
        <taxon>Metazoa</taxon>
        <taxon>Spiralia</taxon>
        <taxon>Lophotrochozoa</taxon>
        <taxon>Mollusca</taxon>
        <taxon>Gastropoda</taxon>
        <taxon>Heterobranchia</taxon>
        <taxon>Euthyneura</taxon>
        <taxon>Panpulmonata</taxon>
        <taxon>Eupulmonata</taxon>
        <taxon>Stylommatophora</taxon>
        <taxon>Helicina</taxon>
        <taxon>Arionoidea</taxon>
        <taxon>Arionidae</taxon>
        <taxon>Arion</taxon>
    </lineage>
</organism>
<reference evidence="8" key="1">
    <citation type="submission" date="2014-12" db="EMBL/GenBank/DDBJ databases">
        <title>Insight into the proteome of Arion vulgaris.</title>
        <authorList>
            <person name="Aradska J."/>
            <person name="Bulat T."/>
            <person name="Smidak R."/>
            <person name="Sarate P."/>
            <person name="Gangsoo J."/>
            <person name="Sialana F."/>
            <person name="Bilban M."/>
            <person name="Lubec G."/>
        </authorList>
    </citation>
    <scope>NUCLEOTIDE SEQUENCE</scope>
    <source>
        <tissue evidence="8">Skin</tissue>
    </source>
</reference>
<evidence type="ECO:0000256" key="1">
    <source>
        <dbReference type="ARBA" id="ARBA00007174"/>
    </source>
</evidence>
<comment type="cofactor">
    <cofactor evidence="6">
        <name>Zn(2+)</name>
        <dbReference type="ChEBI" id="CHEBI:29105"/>
    </cofactor>
    <text evidence="6">Binds 1 zinc ion per subunit.</text>
</comment>
<evidence type="ECO:0000256" key="4">
    <source>
        <dbReference type="ARBA" id="ARBA00023002"/>
    </source>
</evidence>
<dbReference type="GO" id="GO:0030091">
    <property type="term" value="P:protein repair"/>
    <property type="evidence" value="ECO:0007669"/>
    <property type="project" value="InterPro"/>
</dbReference>
<gene>
    <name evidence="8" type="primary">ORF178859</name>
</gene>
<accession>A0A0B7BCQ6</accession>
<dbReference type="Pfam" id="PF01641">
    <property type="entry name" value="SelR"/>
    <property type="match status" value="1"/>
</dbReference>
<sequence>MSEPLIAATVTDRPGKINLSEDELKVKLEPEEFSVTREAATELPWTGKLLANEDSGKYTCICCGTELFSSSAKFDSGTGWPSFFKALPDRDVADLYAVGTRPDTSKGKIRTEVLCGKCDSHLGHVYTDGPQPTGIRYCINSVSLKFNPE</sequence>
<dbReference type="FunFam" id="2.170.150.20:FF:000001">
    <property type="entry name" value="Peptide methionine sulfoxide reductase MsrB"/>
    <property type="match status" value="1"/>
</dbReference>
<keyword evidence="4 6" id="KW-0560">Oxidoreductase</keyword>
<evidence type="ECO:0000256" key="3">
    <source>
        <dbReference type="ARBA" id="ARBA00022833"/>
    </source>
</evidence>
<feature type="domain" description="MsrB" evidence="7">
    <location>
        <begin position="21"/>
        <end position="149"/>
    </location>
</feature>
<keyword evidence="3 6" id="KW-0862">Zinc</keyword>
<dbReference type="InterPro" id="IPR002579">
    <property type="entry name" value="Met_Sox_Rdtase_MsrB_dom"/>
</dbReference>
<dbReference type="PANTHER" id="PTHR10173">
    <property type="entry name" value="METHIONINE SULFOXIDE REDUCTASE"/>
    <property type="match status" value="1"/>
</dbReference>
<dbReference type="AlphaFoldDB" id="A0A0B7BCQ6"/>
<name>A0A0B7BCQ6_9EUPU</name>
<dbReference type="PROSITE" id="PS51790">
    <property type="entry name" value="MSRB"/>
    <property type="match status" value="1"/>
</dbReference>
<dbReference type="InterPro" id="IPR028427">
    <property type="entry name" value="Met_Sox_Rdtase_MsrB"/>
</dbReference>
<dbReference type="PANTHER" id="PTHR10173:SF52">
    <property type="entry name" value="METHIONINE-R-SULFOXIDE REDUCTASE B1"/>
    <property type="match status" value="1"/>
</dbReference>
<dbReference type="GO" id="GO:0033743">
    <property type="term" value="F:peptide-methionine (R)-S-oxide reductase activity"/>
    <property type="evidence" value="ECO:0007669"/>
    <property type="project" value="UniProtKB-EC"/>
</dbReference>
<evidence type="ECO:0000256" key="5">
    <source>
        <dbReference type="ARBA" id="ARBA00048488"/>
    </source>
</evidence>
<dbReference type="GO" id="GO:0006979">
    <property type="term" value="P:response to oxidative stress"/>
    <property type="evidence" value="ECO:0007669"/>
    <property type="project" value="InterPro"/>
</dbReference>
<dbReference type="GO" id="GO:0005737">
    <property type="term" value="C:cytoplasm"/>
    <property type="evidence" value="ECO:0007669"/>
    <property type="project" value="TreeGrafter"/>
</dbReference>
<comment type="catalytic activity">
    <reaction evidence="5 6">
        <text>L-methionyl-[protein] + [thioredoxin]-disulfide + H2O = L-methionyl-(R)-S-oxide-[protein] + [thioredoxin]-dithiol</text>
        <dbReference type="Rhea" id="RHEA:24164"/>
        <dbReference type="Rhea" id="RHEA-COMP:10698"/>
        <dbReference type="Rhea" id="RHEA-COMP:10700"/>
        <dbReference type="Rhea" id="RHEA-COMP:12313"/>
        <dbReference type="Rhea" id="RHEA-COMP:12314"/>
        <dbReference type="ChEBI" id="CHEBI:15377"/>
        <dbReference type="ChEBI" id="CHEBI:16044"/>
        <dbReference type="ChEBI" id="CHEBI:29950"/>
        <dbReference type="ChEBI" id="CHEBI:45764"/>
        <dbReference type="ChEBI" id="CHEBI:50058"/>
        <dbReference type="EC" id="1.8.4.12"/>
    </reaction>
</comment>
<dbReference type="GO" id="GO:0046872">
    <property type="term" value="F:metal ion binding"/>
    <property type="evidence" value="ECO:0007669"/>
    <property type="project" value="UniProtKB-KW"/>
</dbReference>
<dbReference type="Gene3D" id="2.170.150.20">
    <property type="entry name" value="Peptide methionine sulfoxide reductase"/>
    <property type="match status" value="1"/>
</dbReference>